<comment type="caution">
    <text evidence="2">The sequence shown here is derived from an EMBL/GenBank/DDBJ whole genome shotgun (WGS) entry which is preliminary data.</text>
</comment>
<keyword evidence="1" id="KW-0472">Membrane</keyword>
<evidence type="ECO:0000313" key="2">
    <source>
        <dbReference type="EMBL" id="MDX8415996.1"/>
    </source>
</evidence>
<dbReference type="InterPro" id="IPR019962">
    <property type="entry name" value="CHP03663"/>
</dbReference>
<feature type="transmembrane region" description="Helical" evidence="1">
    <location>
        <begin position="300"/>
        <end position="320"/>
    </location>
</feature>
<dbReference type="Proteomes" id="UP001275932">
    <property type="component" value="Unassembled WGS sequence"/>
</dbReference>
<gene>
    <name evidence="2" type="ORF">MOX91_07390</name>
</gene>
<keyword evidence="3" id="KW-1185">Reference proteome</keyword>
<dbReference type="EMBL" id="JALBUT010000008">
    <property type="protein sequence ID" value="MDX8415996.1"/>
    <property type="molecule type" value="Genomic_DNA"/>
</dbReference>
<feature type="transmembrane region" description="Helical" evidence="1">
    <location>
        <begin position="351"/>
        <end position="372"/>
    </location>
</feature>
<accession>A0ABU4WHF9</accession>
<evidence type="ECO:0000256" key="1">
    <source>
        <dbReference type="SAM" id="Phobius"/>
    </source>
</evidence>
<feature type="transmembrane region" description="Helical" evidence="1">
    <location>
        <begin position="196"/>
        <end position="212"/>
    </location>
</feature>
<proteinExistence type="predicted"/>
<feature type="transmembrane region" description="Helical" evidence="1">
    <location>
        <begin position="125"/>
        <end position="148"/>
    </location>
</feature>
<dbReference type="RefSeq" id="WP_370397450.1">
    <property type="nucleotide sequence ID" value="NZ_JALBUT010000008.1"/>
</dbReference>
<name>A0ABU4WHF9_9BACT</name>
<feature type="transmembrane region" description="Helical" evidence="1">
    <location>
        <begin position="379"/>
        <end position="399"/>
    </location>
</feature>
<dbReference type="PANTHER" id="PTHR41710:SF2">
    <property type="entry name" value="GLYCOSYL TRANSFERASE FAMILY 39_83 DOMAIN-CONTAINING PROTEIN"/>
    <property type="match status" value="1"/>
</dbReference>
<protein>
    <recommendedName>
        <fullName evidence="4">Glycosyltransferase RgtA/B/C/D-like domain-containing protein</fullName>
    </recommendedName>
</protein>
<sequence length="536" mass="60697">MKKFSAIFFYVVLAAAMLFCIPAALNMRAKNAENRAVHADEGEQTFTFAKLHQNNDYKYNPEGPHGPVLYYWADIMLPKEKAQTFEVQDLRKTLYPVFFITLASVFAFGLFCGRENNPKDKRLQMFSSAAFSAAFIMFSSLSLIYSTYFVQETFFALFSLWLAGSFYWFLKSRSAFSAIALGISMGLLQSAKETSIIVLASAFAGFALLLISQNKEENSKFIADIKKTGFPKCLSLVFLVFICAFAIYVPFYSSFGCNWQGISDGVKSYAHFFHKSGAVAHTKDYFYYIKLMSGQTCEGVLFGETAIFILSILGTIIAFLKNNPFVKYLAGFSWANILILSFIGYKTPWLLLSPIVSASIVAGYAVSVLLFFKTPKIPIYANAAVKILIVAIIACLFNLQYKEAQNAALKYASAPRNPFLYVHTVKNSERLVRRVKECSKAAKSLGEEFKVLVLTMNSPWPLPWQLIRVDGVKFSQNEEDAKNADKYSMVIFDDDFEYAFKNKFPESEWVEEYFGLRENLLLHAYSKRKIFDKSIE</sequence>
<keyword evidence="1" id="KW-1133">Transmembrane helix</keyword>
<feature type="transmembrane region" description="Helical" evidence="1">
    <location>
        <begin position="7"/>
        <end position="25"/>
    </location>
</feature>
<feature type="transmembrane region" description="Helical" evidence="1">
    <location>
        <begin position="325"/>
        <end position="345"/>
    </location>
</feature>
<organism evidence="2 3">
    <name type="scientific">Intestinicryptomonas porci</name>
    <dbReference type="NCBI Taxonomy" id="2926320"/>
    <lineage>
        <taxon>Bacteria</taxon>
        <taxon>Pseudomonadati</taxon>
        <taxon>Verrucomicrobiota</taxon>
        <taxon>Opitutia</taxon>
        <taxon>Opitutales</taxon>
        <taxon>Intestinicryptomonaceae</taxon>
        <taxon>Intestinicryptomonas</taxon>
    </lineage>
</organism>
<evidence type="ECO:0008006" key="4">
    <source>
        <dbReference type="Google" id="ProtNLM"/>
    </source>
</evidence>
<reference evidence="2 3" key="1">
    <citation type="submission" date="2022-03" db="EMBL/GenBank/DDBJ databases">
        <title>Novel taxa within the pig intestine.</title>
        <authorList>
            <person name="Wylensek D."/>
            <person name="Bishof K."/>
            <person name="Afrizal A."/>
            <person name="Clavel T."/>
        </authorList>
    </citation>
    <scope>NUCLEOTIDE SEQUENCE [LARGE SCALE GENOMIC DNA]</scope>
    <source>
        <strain evidence="2 3">CLA-KB-P66</strain>
    </source>
</reference>
<dbReference type="PANTHER" id="PTHR41710">
    <property type="entry name" value="GLYCOSYL TRANSFERASE, FAMILY 39"/>
    <property type="match status" value="1"/>
</dbReference>
<keyword evidence="1" id="KW-0812">Transmembrane</keyword>
<feature type="transmembrane region" description="Helical" evidence="1">
    <location>
        <begin position="233"/>
        <end position="251"/>
    </location>
</feature>
<feature type="transmembrane region" description="Helical" evidence="1">
    <location>
        <begin position="94"/>
        <end position="113"/>
    </location>
</feature>
<evidence type="ECO:0000313" key="3">
    <source>
        <dbReference type="Proteomes" id="UP001275932"/>
    </source>
</evidence>
<feature type="transmembrane region" description="Helical" evidence="1">
    <location>
        <begin position="154"/>
        <end position="170"/>
    </location>
</feature>